<dbReference type="InterPro" id="IPR022742">
    <property type="entry name" value="Hydrolase_4"/>
</dbReference>
<comment type="caution">
    <text evidence="3">The sequence shown here is derived from an EMBL/GenBank/DDBJ whole genome shotgun (WGS) entry which is preliminary data.</text>
</comment>
<dbReference type="Proteomes" id="UP000243217">
    <property type="component" value="Unassembled WGS sequence"/>
</dbReference>
<keyword evidence="4" id="KW-1185">Reference proteome</keyword>
<dbReference type="OrthoDB" id="2498029at2759"/>
<dbReference type="EMBL" id="JNBS01001749">
    <property type="protein sequence ID" value="OQS00120.1"/>
    <property type="molecule type" value="Genomic_DNA"/>
</dbReference>
<name>A0A1V9ZQR8_9STRA</name>
<proteinExistence type="predicted"/>
<dbReference type="AlphaFoldDB" id="A0A1V9ZQR8"/>
<protein>
    <submittedName>
        <fullName evidence="3">Lipase</fullName>
    </submittedName>
</protein>
<sequence length="340" mass="38129">MVLPAIAAAFVVIGAVAMRMSFGPGDEPAEDRRKVPLLVEEVELEKKYKFEVHDMVGERCTSSSPVKIHTKYYYPNADKPKGVVIYLHGLNSHSGRITPFYRRSLNDGWIVGMMDFRGFGRSSGRHGYIEDVDILAQDAVKFIKETKTKFPHYKVFVLGTSMGALTLLHASIKLPPGIVDSMIYHAPPVEISPNVLPSAPVEVLGRILLYFIPKLPFLVPHSVHSNSPGRESVVEHSKDVDPNFYRGRLRIGTAYAMMQASIFMQENSSGITLPFLLIHGTADRVCAYDGSERFFAKASSTDKKLFAIPNGQHNLLQEEEQYKQLYLDTISNWIETRVKN</sequence>
<feature type="signal peptide" evidence="1">
    <location>
        <begin position="1"/>
        <end position="17"/>
    </location>
</feature>
<organism evidence="3 4">
    <name type="scientific">Thraustotheca clavata</name>
    <dbReference type="NCBI Taxonomy" id="74557"/>
    <lineage>
        <taxon>Eukaryota</taxon>
        <taxon>Sar</taxon>
        <taxon>Stramenopiles</taxon>
        <taxon>Oomycota</taxon>
        <taxon>Saprolegniomycetes</taxon>
        <taxon>Saprolegniales</taxon>
        <taxon>Achlyaceae</taxon>
        <taxon>Thraustotheca</taxon>
    </lineage>
</organism>
<dbReference type="InterPro" id="IPR051044">
    <property type="entry name" value="MAG_DAG_Lipase"/>
</dbReference>
<dbReference type="Pfam" id="PF12146">
    <property type="entry name" value="Hydrolase_4"/>
    <property type="match status" value="1"/>
</dbReference>
<accession>A0A1V9ZQR8</accession>
<gene>
    <name evidence="3" type="ORF">THRCLA_06208</name>
</gene>
<dbReference type="PANTHER" id="PTHR11614">
    <property type="entry name" value="PHOSPHOLIPASE-RELATED"/>
    <property type="match status" value="1"/>
</dbReference>
<dbReference type="Gene3D" id="3.40.50.1820">
    <property type="entry name" value="alpha/beta hydrolase"/>
    <property type="match status" value="1"/>
</dbReference>
<evidence type="ECO:0000313" key="3">
    <source>
        <dbReference type="EMBL" id="OQS00120.1"/>
    </source>
</evidence>
<evidence type="ECO:0000313" key="4">
    <source>
        <dbReference type="Proteomes" id="UP000243217"/>
    </source>
</evidence>
<dbReference type="SUPFAM" id="SSF53474">
    <property type="entry name" value="alpha/beta-Hydrolases"/>
    <property type="match status" value="1"/>
</dbReference>
<evidence type="ECO:0000256" key="1">
    <source>
        <dbReference type="SAM" id="SignalP"/>
    </source>
</evidence>
<dbReference type="STRING" id="74557.A0A1V9ZQR8"/>
<keyword evidence="1" id="KW-0732">Signal</keyword>
<feature type="chain" id="PRO_5010743578" evidence="1">
    <location>
        <begin position="18"/>
        <end position="340"/>
    </location>
</feature>
<evidence type="ECO:0000259" key="2">
    <source>
        <dbReference type="Pfam" id="PF12146"/>
    </source>
</evidence>
<reference evidence="3 4" key="1">
    <citation type="journal article" date="2014" name="Genome Biol. Evol.">
        <title>The secreted proteins of Achlya hypogyna and Thraustotheca clavata identify the ancestral oomycete secretome and reveal gene acquisitions by horizontal gene transfer.</title>
        <authorList>
            <person name="Misner I."/>
            <person name="Blouin N."/>
            <person name="Leonard G."/>
            <person name="Richards T.A."/>
            <person name="Lane C.E."/>
        </authorList>
    </citation>
    <scope>NUCLEOTIDE SEQUENCE [LARGE SCALE GENOMIC DNA]</scope>
    <source>
        <strain evidence="3 4">ATCC 34112</strain>
    </source>
</reference>
<dbReference type="InterPro" id="IPR029058">
    <property type="entry name" value="AB_hydrolase_fold"/>
</dbReference>
<feature type="domain" description="Serine aminopeptidase S33" evidence="2">
    <location>
        <begin position="79"/>
        <end position="320"/>
    </location>
</feature>